<dbReference type="EMBL" id="AM384985">
    <property type="protein sequence ID" value="CAL34098.1"/>
    <property type="molecule type" value="Genomic_DNA"/>
</dbReference>
<feature type="domain" description="FAD-dependent urate hydroxylase HpyO/Asp monooxygenase CreE-like FAD/NAD(P)-binding" evidence="2">
    <location>
        <begin position="2"/>
        <end position="115"/>
    </location>
</feature>
<feature type="compositionally biased region" description="Pro residues" evidence="1">
    <location>
        <begin position="707"/>
        <end position="724"/>
    </location>
</feature>
<evidence type="ECO:0000256" key="1">
    <source>
        <dbReference type="SAM" id="MobiDB-lite"/>
    </source>
</evidence>
<evidence type="ECO:0000259" key="2">
    <source>
        <dbReference type="Pfam" id="PF13454"/>
    </source>
</evidence>
<dbReference type="AlphaFoldDB" id="A2AXF9"/>
<name>A2AXF9_STRVG</name>
<gene>
    <name evidence="3" type="primary">fnq20</name>
</gene>
<feature type="compositionally biased region" description="Low complexity" evidence="1">
    <location>
        <begin position="741"/>
        <end position="751"/>
    </location>
</feature>
<feature type="region of interest" description="Disordered" evidence="1">
    <location>
        <begin position="705"/>
        <end position="759"/>
    </location>
</feature>
<protein>
    <submittedName>
        <fullName evidence="3">Uncharacterized protein fnq20</fullName>
    </submittedName>
</protein>
<sequence length="759" mass="80061">MWRTDQSPHLLMNTVAGQISVFTDASVDLHGPLEPGPSLHEWARALAAGEIDGDHPAEVREQASALGPDTYPTRAFYGHYLRWAYDRIVAGAPATVQVTAHRALATALDDEDTTALGEDTTAWDVEGVTALSTEDINALGAEGTAALSAEGVTVLGTGDINAQGKDGINALGEEGATVLGAEGAVALSAETAVLSAEDTTTLSTEETAVLGAEATAALGKASGTTTPAAENTPAAKNTPGRGRQRVALSDGTVLRGLDAVILCQGHLPATADGPERDFAARARTAGLCHIAPANPADVDLDALAPGHTVLLRGLGLNFFDYLAQLTAGRGGTFTRAGGRLLYLASGQEPRLWAGSRRGIPYQARGENEKGPHGRHEPLLLTPRRIQELRAAHPHGLDFRADLWPLISREAETVYYTSLLSSRGDAGRAARFQADYLAAAAGPEQTDAVLEAYGIGDKDRFDWDLLARPYRHREFTGPHDFTGWLLDHLRQDVAEARSGNVNGPLKAALDVLRDLRNEIRLAVDHNGLHGDSHRTDLDGWYTPLNAHLSIGPPARRVEEMIALIEAGVLQVVGPGLRVDIQDGQYAVHSPLVPGSALRVGALVEARLPAITLRRTGDRLLRYLRDSGQCTAHRIPVRGGAPYVSEGVAVTRRPFHLIDAAGRAHPRRFAFGVPTESVHWVTAAGIRPGVNSVTLTDADAIARAALATAPPPPPTDVPPPPAPAQVPVPTSAQVPAPAPAQAPAPVQAPARQTEQGATHAH</sequence>
<accession>A2AXF9</accession>
<feature type="compositionally biased region" description="Low complexity" evidence="1">
    <location>
        <begin position="224"/>
        <end position="239"/>
    </location>
</feature>
<dbReference type="Pfam" id="PF13454">
    <property type="entry name" value="NAD_binding_9"/>
    <property type="match status" value="1"/>
</dbReference>
<feature type="region of interest" description="Disordered" evidence="1">
    <location>
        <begin position="220"/>
        <end position="243"/>
    </location>
</feature>
<organism evidence="3">
    <name type="scientific">Streptomyces virginiae</name>
    <name type="common">Streptomyces cinnamonensis</name>
    <dbReference type="NCBI Taxonomy" id="1961"/>
    <lineage>
        <taxon>Bacteria</taxon>
        <taxon>Bacillati</taxon>
        <taxon>Actinomycetota</taxon>
        <taxon>Actinomycetes</taxon>
        <taxon>Kitasatosporales</taxon>
        <taxon>Streptomycetaceae</taxon>
        <taxon>Streptomyces</taxon>
    </lineage>
</organism>
<proteinExistence type="predicted"/>
<dbReference type="InterPro" id="IPR038732">
    <property type="entry name" value="HpyO/CreE_NAD-binding"/>
</dbReference>
<reference evidence="3" key="1">
    <citation type="journal article" date="2006" name="ChemBioChem">
        <title>A gene cluster for prenylated naphthoquinone and prenylated phenazine biosynthesis in Streptomyces cinnamonensis DSM 1042.</title>
        <authorList>
            <person name="Haagen Y."/>
            <person name="Gluck K."/>
            <person name="Fay K."/>
            <person name="Kammerer B."/>
            <person name="Gust B."/>
            <person name="Heide L."/>
        </authorList>
    </citation>
    <scope>NUCLEOTIDE SEQUENCE</scope>
    <source>
        <strain evidence="3">DSM 1042</strain>
    </source>
</reference>
<evidence type="ECO:0000313" key="3">
    <source>
        <dbReference type="EMBL" id="CAL34098.1"/>
    </source>
</evidence>